<dbReference type="InterPro" id="IPR000073">
    <property type="entry name" value="AB_hydrolase_1"/>
</dbReference>
<dbReference type="PANTHER" id="PTHR43329">
    <property type="entry name" value="EPOXIDE HYDROLASE"/>
    <property type="match status" value="1"/>
</dbReference>
<dbReference type="SUPFAM" id="SSF53474">
    <property type="entry name" value="alpha/beta-Hydrolases"/>
    <property type="match status" value="1"/>
</dbReference>
<proteinExistence type="predicted"/>
<dbReference type="EMBL" id="JAANGI010000001">
    <property type="protein sequence ID" value="MBT8590876.1"/>
    <property type="molecule type" value="Genomic_DNA"/>
</dbReference>
<dbReference type="InterPro" id="IPR000639">
    <property type="entry name" value="Epox_hydrolase-like"/>
</dbReference>
<dbReference type="Pfam" id="PF00561">
    <property type="entry name" value="Abhydrolase_1"/>
    <property type="match status" value="1"/>
</dbReference>
<dbReference type="AlphaFoldDB" id="A0AAE2YJW7"/>
<reference evidence="3" key="1">
    <citation type="journal article" date="2021" name="Genome Biol. Evol.">
        <title>Continental-Scale Gene Flow Prevents Allopatric Divergence of Pelagic Freshwater Bacteria.</title>
        <authorList>
            <person name="Hoetzinger M."/>
            <person name="Pitt A."/>
            <person name="Huemer A."/>
            <person name="Hahn M.W."/>
        </authorList>
    </citation>
    <scope>NUCLEOTIDE SEQUENCE</scope>
    <source>
        <strain evidence="3">AP-YLGG-20-G6</strain>
    </source>
</reference>
<evidence type="ECO:0000313" key="3">
    <source>
        <dbReference type="EMBL" id="MBT8590876.1"/>
    </source>
</evidence>
<dbReference type="GO" id="GO:0016787">
    <property type="term" value="F:hydrolase activity"/>
    <property type="evidence" value="ECO:0007669"/>
    <property type="project" value="UniProtKB-KW"/>
</dbReference>
<gene>
    <name evidence="3" type="ORF">G6693_02915</name>
</gene>
<organism evidence="3 4">
    <name type="scientific">Polynucleobacter paneuropaeus</name>
    <dbReference type="NCBI Taxonomy" id="2527775"/>
    <lineage>
        <taxon>Bacteria</taxon>
        <taxon>Pseudomonadati</taxon>
        <taxon>Pseudomonadota</taxon>
        <taxon>Betaproteobacteria</taxon>
        <taxon>Burkholderiales</taxon>
        <taxon>Burkholderiaceae</taxon>
        <taxon>Polynucleobacter</taxon>
    </lineage>
</organism>
<dbReference type="Proteomes" id="UP000762271">
    <property type="component" value="Unassembled WGS sequence"/>
</dbReference>
<dbReference type="InterPro" id="IPR029058">
    <property type="entry name" value="AB_hydrolase_fold"/>
</dbReference>
<protein>
    <submittedName>
        <fullName evidence="3">Alpha/beta hydrolase</fullName>
    </submittedName>
</protein>
<name>A0AAE2YJW7_9BURK</name>
<sequence>MDAIPLPAGIRSRVLSDINDAEIHILETGYEVTNNKGLVLLIHGFPELAYSWRKVMLPLATAGYHVIAPDIRGYGRSANTDIQYSDDLRPFSNLNKIQDMLALVASLGYRTVQAVIGHDQGATLAGWCALARPDIFKSVALMSSPFRGAPPALPFNTANVPTAPIKPNQISEELKMLRPPRKYYQHYFSTEVANKNMWEAKQGLKKFLRAYYHMKSADWPANIPFKLKGMFASEWEKLPRYYVMDINLGMAETVLSATPSQQEIDACQWLTDDELEFYVGEYSRNGFQGGLQGYRNNPYDKDLAIFSGRKIEVPCIFISGKKDWGMYQTPGGLENLESKLTTQYQGTYLIEDAGHWVQQEQPYKTVNIFVEFLTKNN</sequence>
<evidence type="ECO:0000259" key="2">
    <source>
        <dbReference type="Pfam" id="PF00561"/>
    </source>
</evidence>
<dbReference type="PRINTS" id="PR00412">
    <property type="entry name" value="EPOXHYDRLASE"/>
</dbReference>
<dbReference type="Gene3D" id="3.40.50.1820">
    <property type="entry name" value="alpha/beta hydrolase"/>
    <property type="match status" value="1"/>
</dbReference>
<evidence type="ECO:0000256" key="1">
    <source>
        <dbReference type="ARBA" id="ARBA00022801"/>
    </source>
</evidence>
<evidence type="ECO:0000313" key="4">
    <source>
        <dbReference type="Proteomes" id="UP000762271"/>
    </source>
</evidence>
<accession>A0AAE2YJW7</accession>
<keyword evidence="1 3" id="KW-0378">Hydrolase</keyword>
<feature type="domain" description="AB hydrolase-1" evidence="2">
    <location>
        <begin position="38"/>
        <end position="360"/>
    </location>
</feature>
<comment type="caution">
    <text evidence="3">The sequence shown here is derived from an EMBL/GenBank/DDBJ whole genome shotgun (WGS) entry which is preliminary data.</text>
</comment>